<evidence type="ECO:0000313" key="3">
    <source>
        <dbReference type="Proteomes" id="UP000016933"/>
    </source>
</evidence>
<dbReference type="OMA" id="ANSDVEC"/>
<dbReference type="OrthoDB" id="3942467at2759"/>
<sequence>DMDSIAHLAHKLLQDRARDSPQQQTLPETAPPPYSESDMDSADDEDEEDDDESDDMPVKLTINAAHRIQGSNNLVPTSSTSLTDTTKFTASLLHTVNQINAANSRSAGGSARALRRPLKIDLAINCGLEIIGDRNVVGAVGVKPRATVGGIIAHTTSAADSAAVAGAKRKAED</sequence>
<accession>N1Q0C5</accession>
<reference evidence="3" key="1">
    <citation type="journal article" date="2012" name="PLoS Genet.">
        <title>The genomes of the fungal plant pathogens Cladosporium fulvum and Dothistroma septosporum reveal adaptation to different hosts and lifestyles but also signatures of common ancestry.</title>
        <authorList>
            <person name="de Wit P.J.G.M."/>
            <person name="van der Burgt A."/>
            <person name="Oekmen B."/>
            <person name="Stergiopoulos I."/>
            <person name="Abd-Elsalam K.A."/>
            <person name="Aerts A.L."/>
            <person name="Bahkali A.H."/>
            <person name="Beenen H.G."/>
            <person name="Chettri P."/>
            <person name="Cox M.P."/>
            <person name="Datema E."/>
            <person name="de Vries R.P."/>
            <person name="Dhillon B."/>
            <person name="Ganley A.R."/>
            <person name="Griffiths S.A."/>
            <person name="Guo Y."/>
            <person name="Hamelin R.C."/>
            <person name="Henrissat B."/>
            <person name="Kabir M.S."/>
            <person name="Jashni M.K."/>
            <person name="Kema G."/>
            <person name="Klaubauf S."/>
            <person name="Lapidus A."/>
            <person name="Levasseur A."/>
            <person name="Lindquist E."/>
            <person name="Mehrabi R."/>
            <person name="Ohm R.A."/>
            <person name="Owen T.J."/>
            <person name="Salamov A."/>
            <person name="Schwelm A."/>
            <person name="Schijlen E."/>
            <person name="Sun H."/>
            <person name="van den Burg H.A."/>
            <person name="van Ham R.C.H.J."/>
            <person name="Zhang S."/>
            <person name="Goodwin S.B."/>
            <person name="Grigoriev I.V."/>
            <person name="Collemare J."/>
            <person name="Bradshaw R.E."/>
        </authorList>
    </citation>
    <scope>NUCLEOTIDE SEQUENCE [LARGE SCALE GENOMIC DNA]</scope>
    <source>
        <strain evidence="3">NZE10 / CBS 128990</strain>
    </source>
</reference>
<feature type="region of interest" description="Disordered" evidence="1">
    <location>
        <begin position="13"/>
        <end position="55"/>
    </location>
</feature>
<dbReference type="Proteomes" id="UP000016933">
    <property type="component" value="Unassembled WGS sequence"/>
</dbReference>
<keyword evidence="3" id="KW-1185">Reference proteome</keyword>
<evidence type="ECO:0000313" key="2">
    <source>
        <dbReference type="EMBL" id="EME49107.1"/>
    </source>
</evidence>
<reference evidence="2 3" key="2">
    <citation type="journal article" date="2012" name="PLoS Pathog.">
        <title>Diverse lifestyles and strategies of plant pathogenesis encoded in the genomes of eighteen Dothideomycetes fungi.</title>
        <authorList>
            <person name="Ohm R.A."/>
            <person name="Feau N."/>
            <person name="Henrissat B."/>
            <person name="Schoch C.L."/>
            <person name="Horwitz B.A."/>
            <person name="Barry K.W."/>
            <person name="Condon B.J."/>
            <person name="Copeland A.C."/>
            <person name="Dhillon B."/>
            <person name="Glaser F."/>
            <person name="Hesse C.N."/>
            <person name="Kosti I."/>
            <person name="LaButti K."/>
            <person name="Lindquist E.A."/>
            <person name="Lucas S."/>
            <person name="Salamov A.A."/>
            <person name="Bradshaw R.E."/>
            <person name="Ciuffetti L."/>
            <person name="Hamelin R.C."/>
            <person name="Kema G.H.J."/>
            <person name="Lawrence C."/>
            <person name="Scott J.A."/>
            <person name="Spatafora J.W."/>
            <person name="Turgeon B.G."/>
            <person name="de Wit P.J.G.M."/>
            <person name="Zhong S."/>
            <person name="Goodwin S.B."/>
            <person name="Grigoriev I.V."/>
        </authorList>
    </citation>
    <scope>NUCLEOTIDE SEQUENCE [LARGE SCALE GENOMIC DNA]</scope>
    <source>
        <strain evidence="3">NZE10 / CBS 128990</strain>
    </source>
</reference>
<dbReference type="EMBL" id="KB446535">
    <property type="protein sequence ID" value="EME49107.1"/>
    <property type="molecule type" value="Genomic_DNA"/>
</dbReference>
<feature type="non-terminal residue" evidence="2">
    <location>
        <position position="1"/>
    </location>
</feature>
<protein>
    <submittedName>
        <fullName evidence="2">Uncharacterized protein</fullName>
    </submittedName>
</protein>
<evidence type="ECO:0000256" key="1">
    <source>
        <dbReference type="SAM" id="MobiDB-lite"/>
    </source>
</evidence>
<dbReference type="HOGENOM" id="CLU_124588_0_0_1"/>
<gene>
    <name evidence="2" type="ORF">DOTSEDRAFT_104995</name>
</gene>
<dbReference type="eggNOG" id="ENOG502RWG2">
    <property type="taxonomic scope" value="Eukaryota"/>
</dbReference>
<feature type="non-terminal residue" evidence="2">
    <location>
        <position position="173"/>
    </location>
</feature>
<organism evidence="2 3">
    <name type="scientific">Dothistroma septosporum (strain NZE10 / CBS 128990)</name>
    <name type="common">Red band needle blight fungus</name>
    <name type="synonym">Mycosphaerella pini</name>
    <dbReference type="NCBI Taxonomy" id="675120"/>
    <lineage>
        <taxon>Eukaryota</taxon>
        <taxon>Fungi</taxon>
        <taxon>Dikarya</taxon>
        <taxon>Ascomycota</taxon>
        <taxon>Pezizomycotina</taxon>
        <taxon>Dothideomycetes</taxon>
        <taxon>Dothideomycetidae</taxon>
        <taxon>Mycosphaerellales</taxon>
        <taxon>Mycosphaerellaceae</taxon>
        <taxon>Dothistroma</taxon>
    </lineage>
</organism>
<proteinExistence type="predicted"/>
<dbReference type="AlphaFoldDB" id="N1Q0C5"/>
<feature type="compositionally biased region" description="Acidic residues" evidence="1">
    <location>
        <begin position="37"/>
        <end position="55"/>
    </location>
</feature>
<name>N1Q0C5_DOTSN</name>